<comment type="caution">
    <text evidence="1">The sequence shown here is derived from an EMBL/GenBank/DDBJ whole genome shotgun (WGS) entry which is preliminary data.</text>
</comment>
<dbReference type="AlphaFoldDB" id="A0A372IN39"/>
<reference evidence="1 2" key="1">
    <citation type="submission" date="2018-08" db="EMBL/GenBank/DDBJ databases">
        <title>Acidipila sp. 4G-K13, an acidobacterium isolated from forest soil.</title>
        <authorList>
            <person name="Gao Z.-H."/>
            <person name="Qiu L.-H."/>
        </authorList>
    </citation>
    <scope>NUCLEOTIDE SEQUENCE [LARGE SCALE GENOMIC DNA]</scope>
    <source>
        <strain evidence="1 2">4G-K13</strain>
    </source>
</reference>
<evidence type="ECO:0000313" key="2">
    <source>
        <dbReference type="Proteomes" id="UP000264702"/>
    </source>
</evidence>
<keyword evidence="2" id="KW-1185">Reference proteome</keyword>
<evidence type="ECO:0000313" key="1">
    <source>
        <dbReference type="EMBL" id="RFU16326.1"/>
    </source>
</evidence>
<dbReference type="Proteomes" id="UP000264702">
    <property type="component" value="Unassembled WGS sequence"/>
</dbReference>
<gene>
    <name evidence="1" type="ORF">D0Y96_13125</name>
</gene>
<dbReference type="EMBL" id="QVQT01000004">
    <property type="protein sequence ID" value="RFU16326.1"/>
    <property type="molecule type" value="Genomic_DNA"/>
</dbReference>
<organism evidence="1 2">
    <name type="scientific">Paracidobacterium acidisoli</name>
    <dbReference type="NCBI Taxonomy" id="2303751"/>
    <lineage>
        <taxon>Bacteria</taxon>
        <taxon>Pseudomonadati</taxon>
        <taxon>Acidobacteriota</taxon>
        <taxon>Terriglobia</taxon>
        <taxon>Terriglobales</taxon>
        <taxon>Acidobacteriaceae</taxon>
        <taxon>Paracidobacterium</taxon>
    </lineage>
</organism>
<name>A0A372IN39_9BACT</name>
<protein>
    <submittedName>
        <fullName evidence="1">Uncharacterized protein</fullName>
    </submittedName>
</protein>
<accession>A0A372IN39</accession>
<proteinExistence type="predicted"/>
<sequence length="59" mass="6829">MALKTTIDGTVADDVELMCRWSENDTSYIVNHLLRFALSQSEDFQQYRQSLPSTTEDEK</sequence>